<evidence type="ECO:0000313" key="2">
    <source>
        <dbReference type="Proteomes" id="UP000680815"/>
    </source>
</evidence>
<reference evidence="1 2" key="1">
    <citation type="submission" date="2021-03" db="EMBL/GenBank/DDBJ databases">
        <authorList>
            <person name="So Y."/>
        </authorList>
    </citation>
    <scope>NUCLEOTIDE SEQUENCE [LARGE SCALE GENOMIC DNA]</scope>
    <source>
        <strain evidence="1 2">PWR1</strain>
    </source>
</reference>
<comment type="caution">
    <text evidence="1">The sequence shown here is derived from an EMBL/GenBank/DDBJ whole genome shotgun (WGS) entry which is preliminary data.</text>
</comment>
<dbReference type="EMBL" id="JAGIYZ010000005">
    <property type="protein sequence ID" value="MBP0463704.1"/>
    <property type="molecule type" value="Genomic_DNA"/>
</dbReference>
<protein>
    <submittedName>
        <fullName evidence="1">Uncharacterized protein</fullName>
    </submittedName>
</protein>
<sequence>MPSAPSHSPELAIVLDVFPDEAPLVRRLFLADPAFRSACEDYRLARDGLESFERLRREGPRPEVEDYQRVVRELESEMRGMIRSARGRT</sequence>
<accession>A0ABS4AQQ0</accession>
<proteinExistence type="predicted"/>
<dbReference type="RefSeq" id="WP_209351088.1">
    <property type="nucleotide sequence ID" value="NZ_JAGIYZ010000005.1"/>
</dbReference>
<gene>
    <name evidence="1" type="ORF">J5Y09_07260</name>
</gene>
<keyword evidence="2" id="KW-1185">Reference proteome</keyword>
<dbReference type="Proteomes" id="UP000680815">
    <property type="component" value="Unassembled WGS sequence"/>
</dbReference>
<name>A0ABS4AQQ0_9PROT</name>
<organism evidence="1 2">
    <name type="scientific">Roseomonas nitratireducens</name>
    <dbReference type="NCBI Taxonomy" id="2820810"/>
    <lineage>
        <taxon>Bacteria</taxon>
        <taxon>Pseudomonadati</taxon>
        <taxon>Pseudomonadota</taxon>
        <taxon>Alphaproteobacteria</taxon>
        <taxon>Acetobacterales</taxon>
        <taxon>Roseomonadaceae</taxon>
        <taxon>Roseomonas</taxon>
    </lineage>
</organism>
<evidence type="ECO:0000313" key="1">
    <source>
        <dbReference type="EMBL" id="MBP0463704.1"/>
    </source>
</evidence>